<gene>
    <name evidence="1" type="ORF">K1718_20715</name>
</gene>
<dbReference type="RefSeq" id="WP_265680985.1">
    <property type="nucleotide sequence ID" value="NZ_CP120863.1"/>
</dbReference>
<evidence type="ECO:0000313" key="2">
    <source>
        <dbReference type="Proteomes" id="UP001209803"/>
    </source>
</evidence>
<dbReference type="Proteomes" id="UP001209803">
    <property type="component" value="Chromosome"/>
</dbReference>
<evidence type="ECO:0000313" key="1">
    <source>
        <dbReference type="EMBL" id="WFE88567.1"/>
    </source>
</evidence>
<dbReference type="EMBL" id="CP120863">
    <property type="protein sequence ID" value="WFE88567.1"/>
    <property type="molecule type" value="Genomic_DNA"/>
</dbReference>
<reference evidence="1 2" key="1">
    <citation type="submission" date="2023-03" db="EMBL/GenBank/DDBJ databases">
        <title>Roseibium porphyridii sp. nov. and Roseibium rhodosorbium sp. nov. isolated from marine algae, Porphyridium cruentum and Rhodosorus marinus, respectively.</title>
        <authorList>
            <person name="Lee M.W."/>
            <person name="Choi B.J."/>
            <person name="Lee J.K."/>
            <person name="Choi D.G."/>
            <person name="Baek J.H."/>
            <person name="Bayburt H."/>
            <person name="Kim J.M."/>
            <person name="Han D.M."/>
            <person name="Kim K.H."/>
            <person name="Jeon C.O."/>
        </authorList>
    </citation>
    <scope>NUCLEOTIDE SEQUENCE [LARGE SCALE GENOMIC DNA]</scope>
    <source>
        <strain evidence="1 2">KMA01</strain>
    </source>
</reference>
<accession>A0ABY8EZI2</accession>
<organism evidence="1 2">
    <name type="scientific">Roseibium porphyridii</name>
    <dbReference type="NCBI Taxonomy" id="2866279"/>
    <lineage>
        <taxon>Bacteria</taxon>
        <taxon>Pseudomonadati</taxon>
        <taxon>Pseudomonadota</taxon>
        <taxon>Alphaproteobacteria</taxon>
        <taxon>Hyphomicrobiales</taxon>
        <taxon>Stappiaceae</taxon>
        <taxon>Roseibium</taxon>
    </lineage>
</organism>
<proteinExistence type="predicted"/>
<name>A0ABY8EZI2_9HYPH</name>
<keyword evidence="2" id="KW-1185">Reference proteome</keyword>
<protein>
    <submittedName>
        <fullName evidence="1">Uncharacterized protein</fullName>
    </submittedName>
</protein>
<sequence>MLDVRVRSSDSEYRGFVEVVDTSTHKTYLHKPLRGEQFESVLALSNDQIVLLGERANLVIFNGRTGERIASRSISEFFRAGSLVKDLVHLKHHGYIALLAEHRLLLLNEIDLSHVFATDCATWNGATGRLVRTRELSPDLKMQLGSPGTSLRRLSFSGFVRERNSEKIITGYCEEGDGKQGSTSDTGKRLNFIGVYEIDVRAQTILKKEIDSFYANPIRPVFFAASPNGKWGLRRNLRYMKHHKSVPLAGFQQKVFGRKKGYRHPDLRDDGCDRFLYSFELWDLENASFVRNLDVSWIAIENKQDVNDRIRVGDMIDNLEKPFYQIDKGLSQPPKATFTHYFDDLHEKFRKRYWDWQSAWENTNEAFWMTHSDGFRRIGMDGTVSPILRIGSKVSRAQSAEATRELWRHTLADVTATDEEFVIRNEYCMLRLPRSSVFQNSNEVWISEQDAQVVVLCENAGLDLKARDLLHLSGHIVELMEWSELGAKQALTNLKQELRSRFSDMLGGGQYNHTFELAFRYQEKLYSEADFFDRVTRENWNLLSETRALLETWLDKFEERDLNSECYTSVCGGVDPESGYPTGGLAQALKHLVLKEQASLDVFRKYLARRDGEHEVFSSDILVRSYLEKYGFTSREAFKFGIFWVAIRYRDGRGPVENLWNELGLLDVASKSLLPSTFADLVFEEFNSFNVKWSWNDQSIGEVLEALEKILPGNGNWAKQLSDQISARSFDGSRREYQSPLRTN</sequence>